<dbReference type="GeneID" id="90983673"/>
<evidence type="ECO:0000313" key="4">
    <source>
        <dbReference type="EMBL" id="KEJ92382.1"/>
    </source>
</evidence>
<evidence type="ECO:0000259" key="3">
    <source>
        <dbReference type="SMART" id="SM00893"/>
    </source>
</evidence>
<organism evidence="4 5">
    <name type="scientific">Synergistes jonesii</name>
    <dbReference type="NCBI Taxonomy" id="2754"/>
    <lineage>
        <taxon>Bacteria</taxon>
        <taxon>Thermotogati</taxon>
        <taxon>Synergistota</taxon>
        <taxon>Synergistia</taxon>
        <taxon>Synergistales</taxon>
        <taxon>Synergistaceae</taxon>
        <taxon>Synergistes</taxon>
    </lineage>
</organism>
<feature type="binding site" evidence="2">
    <location>
        <begin position="248"/>
        <end position="249"/>
    </location>
    <ligand>
        <name>FAD</name>
        <dbReference type="ChEBI" id="CHEBI:57692"/>
    </ligand>
</feature>
<feature type="binding site" evidence="2">
    <location>
        <position position="300"/>
    </location>
    <ligand>
        <name>FAD</name>
        <dbReference type="ChEBI" id="CHEBI:57692"/>
    </ligand>
</feature>
<dbReference type="AlphaFoldDB" id="A0A073J3S8"/>
<dbReference type="GO" id="GO:0033539">
    <property type="term" value="P:fatty acid beta-oxidation using acyl-CoA dehydrogenase"/>
    <property type="evidence" value="ECO:0007669"/>
    <property type="project" value="TreeGrafter"/>
</dbReference>
<dbReference type="InterPro" id="IPR014730">
    <property type="entry name" value="ETF_a/b_N"/>
</dbReference>
<keyword evidence="5" id="KW-1185">Reference proteome</keyword>
<dbReference type="PATRIC" id="fig|2754.20.peg.212"/>
<dbReference type="PANTHER" id="PTHR43153">
    <property type="entry name" value="ELECTRON TRANSFER FLAVOPROTEIN ALPHA"/>
    <property type="match status" value="1"/>
</dbReference>
<protein>
    <submittedName>
        <fullName evidence="4">Electron transfer flavoprotein subunit alpha</fullName>
    </submittedName>
</protein>
<comment type="similarity">
    <text evidence="1">Belongs to the ETF alpha-subunit/FixB family.</text>
</comment>
<dbReference type="CDD" id="cd01715">
    <property type="entry name" value="ETF_alpha"/>
    <property type="match status" value="1"/>
</dbReference>
<dbReference type="GO" id="GO:0009055">
    <property type="term" value="F:electron transfer activity"/>
    <property type="evidence" value="ECO:0007669"/>
    <property type="project" value="InterPro"/>
</dbReference>
<dbReference type="SMART" id="SM00893">
    <property type="entry name" value="ETF"/>
    <property type="match status" value="1"/>
</dbReference>
<feature type="domain" description="Electron transfer flavoprotein alpha/beta-subunit N-terminal" evidence="3">
    <location>
        <begin position="11"/>
        <end position="199"/>
    </location>
</feature>
<dbReference type="InterPro" id="IPR029035">
    <property type="entry name" value="DHS-like_NAD/FAD-binding_dom"/>
</dbReference>
<dbReference type="RefSeq" id="WP_037976181.1">
    <property type="nucleotide sequence ID" value="NZ_CAMETI010000054.1"/>
</dbReference>
<dbReference type="Gene3D" id="3.40.50.1220">
    <property type="entry name" value="TPP-binding domain"/>
    <property type="match status" value="1"/>
</dbReference>
<name>A0A073J3S8_9BACT</name>
<feature type="binding site" evidence="2">
    <location>
        <begin position="262"/>
        <end position="266"/>
    </location>
    <ligand>
        <name>FAD</name>
        <dbReference type="ChEBI" id="CHEBI:57692"/>
    </ligand>
</feature>
<keyword evidence="2" id="KW-0285">Flavoprotein</keyword>
<dbReference type="GO" id="GO:0050660">
    <property type="term" value="F:flavin adenine dinucleotide binding"/>
    <property type="evidence" value="ECO:0007669"/>
    <property type="project" value="InterPro"/>
</dbReference>
<proteinExistence type="inferred from homology"/>
<evidence type="ECO:0000256" key="2">
    <source>
        <dbReference type="PIRSR" id="PIRSR000089-1"/>
    </source>
</evidence>
<comment type="cofactor">
    <cofactor evidence="2">
        <name>FAD</name>
        <dbReference type="ChEBI" id="CHEBI:57692"/>
    </cofactor>
    <text evidence="2">Binds 1 FAD per dimer.</text>
</comment>
<dbReference type="Pfam" id="PF00766">
    <property type="entry name" value="ETF_alpha"/>
    <property type="match status" value="1"/>
</dbReference>
<dbReference type="eggNOG" id="COG2025">
    <property type="taxonomic scope" value="Bacteria"/>
</dbReference>
<keyword evidence="2" id="KW-0274">FAD</keyword>
<evidence type="ECO:0000256" key="1">
    <source>
        <dbReference type="ARBA" id="ARBA00005817"/>
    </source>
</evidence>
<dbReference type="Gene3D" id="3.40.50.620">
    <property type="entry name" value="HUPs"/>
    <property type="match status" value="1"/>
</dbReference>
<dbReference type="OrthoDB" id="9770286at2"/>
<dbReference type="InterPro" id="IPR033947">
    <property type="entry name" value="ETF_alpha_N"/>
</dbReference>
<evidence type="ECO:0000313" key="5">
    <source>
        <dbReference type="Proteomes" id="UP000027665"/>
    </source>
</evidence>
<dbReference type="STRING" id="2754.EH55_05120"/>
<dbReference type="SUPFAM" id="SSF52402">
    <property type="entry name" value="Adenine nucleotide alpha hydrolases-like"/>
    <property type="match status" value="1"/>
</dbReference>
<dbReference type="PANTHER" id="PTHR43153:SF1">
    <property type="entry name" value="ELECTRON TRANSFER FLAVOPROTEIN SUBUNIT ALPHA, MITOCHONDRIAL"/>
    <property type="match status" value="1"/>
</dbReference>
<comment type="caution">
    <text evidence="4">The sequence shown here is derived from an EMBL/GenBank/DDBJ whole genome shotgun (WGS) entry which is preliminary data.</text>
</comment>
<feature type="binding site" evidence="2">
    <location>
        <begin position="279"/>
        <end position="286"/>
    </location>
    <ligand>
        <name>FAD</name>
        <dbReference type="ChEBI" id="CHEBI:57692"/>
    </ligand>
</feature>
<reference evidence="4 5" key="1">
    <citation type="submission" date="2014-04" db="EMBL/GenBank/DDBJ databases">
        <title>Draft Genome Sequence of Synergistes jonesii.</title>
        <authorList>
            <person name="Coil D.A."/>
            <person name="Eisen J.A."/>
            <person name="Holland-Moritz H.E."/>
        </authorList>
    </citation>
    <scope>NUCLEOTIDE SEQUENCE [LARGE SCALE GENOMIC DNA]</scope>
    <source>
        <strain evidence="4 5">78-1</strain>
    </source>
</reference>
<dbReference type="InterPro" id="IPR001308">
    <property type="entry name" value="ETF_a/FixB"/>
</dbReference>
<dbReference type="SUPFAM" id="SSF52467">
    <property type="entry name" value="DHS-like NAD/FAD-binding domain"/>
    <property type="match status" value="1"/>
</dbReference>
<dbReference type="Proteomes" id="UP000027665">
    <property type="component" value="Unassembled WGS sequence"/>
</dbReference>
<gene>
    <name evidence="4" type="ORF">EH55_05120</name>
</gene>
<dbReference type="InterPro" id="IPR014731">
    <property type="entry name" value="ETF_asu_C"/>
</dbReference>
<sequence length="337" mass="36562">MRRGSVSVGGVMVCGEVRRGRIHSVTMELAGKGRELADKKDTQVSCLLFFNELLDDPADLFYYGVNRVLAVRHESLKYFNQEIAAKLLAHIVGIYLPEIVLAPATTAGRTYLPAAAAMLHTGLTADCTGLDIDEESGLLLQTRPAIGGNVMATIKTPDYVPQMSTVRPKTFRIPPRMERGGEIVYPEVPTDIFESRIEVMSVEYSDDGDSNIQDKDVIISGGKGLKRAENFAIVRRLAELLDGGVGASRPTVEAKWIGYPHQVGLSGKIVSPKFYLAAGISGAVQHLAGMQTAQKIVAINKDPDAPIFRVADIALCGDAADILPRLTKRITEEMGQR</sequence>
<dbReference type="InterPro" id="IPR014729">
    <property type="entry name" value="Rossmann-like_a/b/a_fold"/>
</dbReference>
<dbReference type="Pfam" id="PF01012">
    <property type="entry name" value="ETF"/>
    <property type="match status" value="1"/>
</dbReference>
<dbReference type="PIRSF" id="PIRSF000089">
    <property type="entry name" value="Electra_flavoP_a"/>
    <property type="match status" value="1"/>
</dbReference>
<dbReference type="EMBL" id="JMKI01000031">
    <property type="protein sequence ID" value="KEJ92382.1"/>
    <property type="molecule type" value="Genomic_DNA"/>
</dbReference>
<accession>A0A073J3S8</accession>